<evidence type="ECO:0000256" key="1">
    <source>
        <dbReference type="SAM" id="Coils"/>
    </source>
</evidence>
<name>A0ABU3YGW2_9HYPH</name>
<keyword evidence="1" id="KW-0175">Coiled coil</keyword>
<feature type="coiled-coil region" evidence="1">
    <location>
        <begin position="168"/>
        <end position="195"/>
    </location>
</feature>
<evidence type="ECO:0000259" key="3">
    <source>
        <dbReference type="Pfam" id="PF13271"/>
    </source>
</evidence>
<dbReference type="Proteomes" id="UP001187203">
    <property type="component" value="Unassembled WGS sequence"/>
</dbReference>
<protein>
    <submittedName>
        <fullName evidence="4">DUF4062 domain-containing protein</fullName>
    </submittedName>
</protein>
<evidence type="ECO:0000256" key="2">
    <source>
        <dbReference type="SAM" id="MobiDB-lite"/>
    </source>
</evidence>
<organism evidence="4 5">
    <name type="scientific">Rhizobium brockwellii</name>
    <dbReference type="NCBI Taxonomy" id="3019932"/>
    <lineage>
        <taxon>Bacteria</taxon>
        <taxon>Pseudomonadati</taxon>
        <taxon>Pseudomonadota</taxon>
        <taxon>Alphaproteobacteria</taxon>
        <taxon>Hyphomicrobiales</taxon>
        <taxon>Rhizobiaceae</taxon>
        <taxon>Rhizobium/Agrobacterium group</taxon>
        <taxon>Rhizobium</taxon>
    </lineage>
</organism>
<comment type="caution">
    <text evidence="4">The sequence shown here is derived from an EMBL/GenBank/DDBJ whole genome shotgun (WGS) entry which is preliminary data.</text>
</comment>
<feature type="region of interest" description="Disordered" evidence="2">
    <location>
        <begin position="341"/>
        <end position="360"/>
    </location>
</feature>
<sequence>MEKRYQVFVSSTFRDLEAERQEVMHALLEMDCLPAGMELFPAANEEQWDLIKKVIDDSDYYVLIVGGRYGSTGPEGLSYTEMEYRYALSIDKPTIAFLHRDPGNIVSAKSENSEEGQKKLAAFREFVEKKLCKYWATPQELGSVVSRLLKLTKSTPAVGWVRANELADRDATAELLRLRRQMDDLKRELESVRTSAPKGAERLSQGSETHLIEFTYKARRPMYNDLHLRYHIDLSWDDVFACCAPTMIHEVDEQTLKVTLSNFIRDKAIPQLQNTYDGLQDASLREFMILEEDFQTVKIQLRALGLIIKSEKQRSVKDTSTYWTLTPYGDEVMTRLRAIPTKSGENDPFSGTPLALAQEG</sequence>
<gene>
    <name evidence="4" type="ORF">R1523_06275</name>
</gene>
<feature type="domain" description="DUF4062" evidence="3">
    <location>
        <begin position="6"/>
        <end position="87"/>
    </location>
</feature>
<dbReference type="RefSeq" id="WP_317275823.1">
    <property type="nucleotide sequence ID" value="NZ_JAWJWH010000002.1"/>
</dbReference>
<reference evidence="5" key="1">
    <citation type="journal article" date="2023" name="Int. J. Mol. Sci.">
        <title>Genomic and Metabolic Characterization of Plant Growth-Promoting Rhizobacteria Isolated from Nodules of Clovers Grown in Non-Farmed Soil.</title>
        <authorList>
            <person name="Wojcik M."/>
            <person name="Koper P."/>
            <person name="Zebracki K."/>
            <person name="Marczak M."/>
            <person name="Mazur A."/>
        </authorList>
    </citation>
    <scope>NUCLEOTIDE SEQUENCE [LARGE SCALE GENOMIC DNA]</scope>
    <source>
        <strain evidence="5">KB12</strain>
    </source>
</reference>
<dbReference type="InterPro" id="IPR025139">
    <property type="entry name" value="DUF4062"/>
</dbReference>
<proteinExistence type="predicted"/>
<dbReference type="EMBL" id="JAWJWI010000002">
    <property type="protein sequence ID" value="MDV4185103.1"/>
    <property type="molecule type" value="Genomic_DNA"/>
</dbReference>
<evidence type="ECO:0000313" key="5">
    <source>
        <dbReference type="Proteomes" id="UP001187203"/>
    </source>
</evidence>
<accession>A0ABU3YGW2</accession>
<dbReference type="Pfam" id="PF13271">
    <property type="entry name" value="DUF4062"/>
    <property type="match status" value="1"/>
</dbReference>
<evidence type="ECO:0000313" key="4">
    <source>
        <dbReference type="EMBL" id="MDV4185103.1"/>
    </source>
</evidence>
<keyword evidence="5" id="KW-1185">Reference proteome</keyword>